<feature type="transmembrane region" description="Helical" evidence="5">
    <location>
        <begin position="226"/>
        <end position="248"/>
    </location>
</feature>
<evidence type="ECO:0000313" key="7">
    <source>
        <dbReference type="Proteomes" id="UP000649826"/>
    </source>
</evidence>
<comment type="subcellular location">
    <subcellularLocation>
        <location evidence="1">Membrane</location>
        <topology evidence="1">Multi-pass membrane protein</topology>
    </subcellularLocation>
</comment>
<evidence type="ECO:0000256" key="3">
    <source>
        <dbReference type="ARBA" id="ARBA00022989"/>
    </source>
</evidence>
<dbReference type="InterPro" id="IPR038770">
    <property type="entry name" value="Na+/solute_symporter_sf"/>
</dbReference>
<keyword evidence="2 5" id="KW-0812">Transmembrane</keyword>
<evidence type="ECO:0000256" key="1">
    <source>
        <dbReference type="ARBA" id="ARBA00004141"/>
    </source>
</evidence>
<evidence type="ECO:0000256" key="2">
    <source>
        <dbReference type="ARBA" id="ARBA00022692"/>
    </source>
</evidence>
<protein>
    <submittedName>
        <fullName evidence="6">Bile acid:sodium symporter family protein</fullName>
    </submittedName>
</protein>
<dbReference type="InterPro" id="IPR004710">
    <property type="entry name" value="Bilac:Na_transpt"/>
</dbReference>
<feature type="transmembrane region" description="Helical" evidence="5">
    <location>
        <begin position="286"/>
        <end position="306"/>
    </location>
</feature>
<feature type="transmembrane region" description="Helical" evidence="5">
    <location>
        <begin position="165"/>
        <end position="183"/>
    </location>
</feature>
<accession>A0ABR7IJ96</accession>
<dbReference type="PANTHER" id="PTHR10361:SF28">
    <property type="entry name" value="P3 PROTEIN-RELATED"/>
    <property type="match status" value="1"/>
</dbReference>
<organism evidence="6 7">
    <name type="scientific">Blautia difficilis</name>
    <dbReference type="NCBI Taxonomy" id="2763027"/>
    <lineage>
        <taxon>Bacteria</taxon>
        <taxon>Bacillati</taxon>
        <taxon>Bacillota</taxon>
        <taxon>Clostridia</taxon>
        <taxon>Lachnospirales</taxon>
        <taxon>Lachnospiraceae</taxon>
        <taxon>Blautia</taxon>
    </lineage>
</organism>
<dbReference type="EMBL" id="JACOQG010000016">
    <property type="protein sequence ID" value="MBC5780089.1"/>
    <property type="molecule type" value="Genomic_DNA"/>
</dbReference>
<comment type="caution">
    <text evidence="6">The sequence shown here is derived from an EMBL/GenBank/DDBJ whole genome shotgun (WGS) entry which is preliminary data.</text>
</comment>
<feature type="transmembrane region" description="Helical" evidence="5">
    <location>
        <begin position="260"/>
        <end position="280"/>
    </location>
</feature>
<dbReference type="Proteomes" id="UP000649826">
    <property type="component" value="Unassembled WGS sequence"/>
</dbReference>
<feature type="transmembrane region" description="Helical" evidence="5">
    <location>
        <begin position="97"/>
        <end position="119"/>
    </location>
</feature>
<evidence type="ECO:0000256" key="5">
    <source>
        <dbReference type="SAM" id="Phobius"/>
    </source>
</evidence>
<feature type="transmembrane region" description="Helical" evidence="5">
    <location>
        <begin position="126"/>
        <end position="145"/>
    </location>
</feature>
<dbReference type="Pfam" id="PF01758">
    <property type="entry name" value="SBF"/>
    <property type="match status" value="1"/>
</dbReference>
<dbReference type="PANTHER" id="PTHR10361">
    <property type="entry name" value="SODIUM-BILE ACID COTRANSPORTER"/>
    <property type="match status" value="1"/>
</dbReference>
<dbReference type="RefSeq" id="WP_186995088.1">
    <property type="nucleotide sequence ID" value="NZ_JACOQG010000016.1"/>
</dbReference>
<dbReference type="InterPro" id="IPR002657">
    <property type="entry name" value="BilAc:Na_symport/Acr3"/>
</dbReference>
<keyword evidence="4 5" id="KW-0472">Membrane</keyword>
<dbReference type="Gene3D" id="1.20.1530.20">
    <property type="match status" value="1"/>
</dbReference>
<proteinExistence type="predicted"/>
<gene>
    <name evidence="6" type="ORF">H8Z82_10555</name>
</gene>
<feature type="transmembrane region" description="Helical" evidence="5">
    <location>
        <begin position="12"/>
        <end position="31"/>
    </location>
</feature>
<evidence type="ECO:0000313" key="6">
    <source>
        <dbReference type="EMBL" id="MBC5780089.1"/>
    </source>
</evidence>
<evidence type="ECO:0000256" key="4">
    <source>
        <dbReference type="ARBA" id="ARBA00023136"/>
    </source>
</evidence>
<reference evidence="6 7" key="1">
    <citation type="submission" date="2020-08" db="EMBL/GenBank/DDBJ databases">
        <title>Genome public.</title>
        <authorList>
            <person name="Liu C."/>
            <person name="Sun Q."/>
        </authorList>
    </citation>
    <scope>NUCLEOTIDE SEQUENCE [LARGE SCALE GENOMIC DNA]</scope>
    <source>
        <strain evidence="6 7">M29</strain>
    </source>
</reference>
<name>A0ABR7IJ96_9FIRM</name>
<keyword evidence="3 5" id="KW-1133">Transmembrane helix</keyword>
<keyword evidence="7" id="KW-1185">Reference proteome</keyword>
<sequence>MLNKFNSFMEKWMPFVTPVCLMVGVLFPEFAKHGVPYVTYVFAFMTFIGALKSRFLDIANVFKRPLPLILMFLVLHVLIPVTACGVGHLLFPKNINYITGIVLEFSVPVAVISLMWVSIYNGNNPLSLSLVILDTILSPFLIPTTLKILIGSNIKMDTAGMMKELVFMIALPAVIAMCLNEFSHGKVMETWPKKLAPFSKMCLIFVVTSNSSKVSPYIKHLNGERLAVTAIILVLSASGYAIGWLIAIMTKQDKEATVSMIYGSGMRNISAGAVIAGAYFPAECLFPVMIGTLFQQILAAFYGSLVRRVQMSQCKKEDI</sequence>
<feature type="transmembrane region" description="Helical" evidence="5">
    <location>
        <begin position="68"/>
        <end position="91"/>
    </location>
</feature>